<accession>A0A8T0D3Y8</accession>
<dbReference type="GO" id="GO:0043564">
    <property type="term" value="C:Ku70:Ku80 complex"/>
    <property type="evidence" value="ECO:0007669"/>
    <property type="project" value="InterPro"/>
</dbReference>
<dbReference type="Pfam" id="PF08785">
    <property type="entry name" value="Ku_PK_bind"/>
    <property type="match status" value="1"/>
</dbReference>
<dbReference type="GO" id="GO:0000723">
    <property type="term" value="P:telomere maintenance"/>
    <property type="evidence" value="ECO:0007669"/>
    <property type="project" value="InterPro"/>
</dbReference>
<keyword evidence="5" id="KW-0378">Hydrolase</keyword>
<keyword evidence="15" id="KW-1185">Reference proteome</keyword>
<evidence type="ECO:0000313" key="15">
    <source>
        <dbReference type="Proteomes" id="UP000699462"/>
    </source>
</evidence>
<dbReference type="GO" id="GO:0042162">
    <property type="term" value="F:telomeric DNA binding"/>
    <property type="evidence" value="ECO:0007669"/>
    <property type="project" value="InterPro"/>
</dbReference>
<name>A0A8T0D3Y8_9TREM</name>
<dbReference type="CDD" id="cd00873">
    <property type="entry name" value="KU80"/>
    <property type="match status" value="1"/>
</dbReference>
<keyword evidence="11" id="KW-0539">Nucleus</keyword>
<gene>
    <name evidence="14" type="ORF">P879_06078</name>
</gene>
<dbReference type="Proteomes" id="UP000699462">
    <property type="component" value="Unassembled WGS sequence"/>
</dbReference>
<organism evidence="14 15">
    <name type="scientific">Paragonimus westermani</name>
    <dbReference type="NCBI Taxonomy" id="34504"/>
    <lineage>
        <taxon>Eukaryota</taxon>
        <taxon>Metazoa</taxon>
        <taxon>Spiralia</taxon>
        <taxon>Lophotrochozoa</taxon>
        <taxon>Platyhelminthes</taxon>
        <taxon>Trematoda</taxon>
        <taxon>Digenea</taxon>
        <taxon>Plagiorchiida</taxon>
        <taxon>Troglotremata</taxon>
        <taxon>Troglotrematidae</taxon>
        <taxon>Paragonimus</taxon>
    </lineage>
</organism>
<evidence type="ECO:0000259" key="13">
    <source>
        <dbReference type="SMART" id="SM00559"/>
    </source>
</evidence>
<dbReference type="PANTHER" id="PTHR12604:SF4">
    <property type="entry name" value="X-RAY REPAIR CROSS-COMPLEMENTING PROTEIN 5"/>
    <property type="match status" value="1"/>
</dbReference>
<keyword evidence="7" id="KW-0067">ATP-binding</keyword>
<dbReference type="InterPro" id="IPR036465">
    <property type="entry name" value="vWFA_dom_sf"/>
</dbReference>
<feature type="domain" description="Ku" evidence="13">
    <location>
        <begin position="299"/>
        <end position="440"/>
    </location>
</feature>
<dbReference type="InterPro" id="IPR014893">
    <property type="entry name" value="Ku_PK_bind"/>
</dbReference>
<dbReference type="SUPFAM" id="SSF100939">
    <property type="entry name" value="SPOC domain-like"/>
    <property type="match status" value="1"/>
</dbReference>
<dbReference type="SUPFAM" id="SSF53300">
    <property type="entry name" value="vWA-like"/>
    <property type="match status" value="1"/>
</dbReference>
<protein>
    <recommendedName>
        <fullName evidence="13">Ku domain-containing protein</fullName>
    </recommendedName>
</protein>
<evidence type="ECO:0000256" key="6">
    <source>
        <dbReference type="ARBA" id="ARBA00022806"/>
    </source>
</evidence>
<dbReference type="AlphaFoldDB" id="A0A8T0D3Y8"/>
<keyword evidence="8" id="KW-0238">DNA-binding</keyword>
<feature type="compositionally biased region" description="Polar residues" evidence="12">
    <location>
        <begin position="791"/>
        <end position="802"/>
    </location>
</feature>
<dbReference type="InterPro" id="IPR005161">
    <property type="entry name" value="Ku_N"/>
</dbReference>
<dbReference type="InterPro" id="IPR006164">
    <property type="entry name" value="DNA_bd_Ku70/Ku80"/>
</dbReference>
<dbReference type="GO" id="GO:0003684">
    <property type="term" value="F:damaged DNA binding"/>
    <property type="evidence" value="ECO:0007669"/>
    <property type="project" value="InterPro"/>
</dbReference>
<comment type="subcellular location">
    <subcellularLocation>
        <location evidence="1">Nucleus</location>
    </subcellularLocation>
</comment>
<feature type="region of interest" description="Disordered" evidence="12">
    <location>
        <begin position="790"/>
        <end position="811"/>
    </location>
</feature>
<keyword evidence="6" id="KW-0347">Helicase</keyword>
<dbReference type="Gene3D" id="1.10.1600.10">
    <property type="match status" value="1"/>
</dbReference>
<dbReference type="GO" id="GO:0004386">
    <property type="term" value="F:helicase activity"/>
    <property type="evidence" value="ECO:0007669"/>
    <property type="project" value="UniProtKB-KW"/>
</dbReference>
<dbReference type="Gene3D" id="2.40.290.10">
    <property type="match status" value="1"/>
</dbReference>
<comment type="caution">
    <text evidence="14">The sequence shown here is derived from an EMBL/GenBank/DDBJ whole genome shotgun (WGS) entry which is preliminary data.</text>
</comment>
<dbReference type="InterPro" id="IPR016194">
    <property type="entry name" value="SPOC-like_C_dom_sf"/>
</dbReference>
<dbReference type="Gene3D" id="3.40.50.410">
    <property type="entry name" value="von Willebrand factor, type A domain"/>
    <property type="match status" value="1"/>
</dbReference>
<evidence type="ECO:0000313" key="14">
    <source>
        <dbReference type="EMBL" id="KAF8562166.1"/>
    </source>
</evidence>
<reference evidence="14 15" key="1">
    <citation type="submission" date="2019-07" db="EMBL/GenBank/DDBJ databases">
        <title>Annotation for the trematode Paragonimus westermani.</title>
        <authorList>
            <person name="Choi Y.-J."/>
        </authorList>
    </citation>
    <scope>NUCLEOTIDE SEQUENCE [LARGE SCALE GENOMIC DNA]</scope>
    <source>
        <strain evidence="14">180907_Pwestermani</strain>
    </source>
</reference>
<evidence type="ECO:0000256" key="1">
    <source>
        <dbReference type="ARBA" id="ARBA00004123"/>
    </source>
</evidence>
<evidence type="ECO:0000256" key="9">
    <source>
        <dbReference type="ARBA" id="ARBA00023172"/>
    </source>
</evidence>
<dbReference type="GO" id="GO:0003690">
    <property type="term" value="F:double-stranded DNA binding"/>
    <property type="evidence" value="ECO:0007669"/>
    <property type="project" value="TreeGrafter"/>
</dbReference>
<comment type="similarity">
    <text evidence="2">Belongs to the ku80 family.</text>
</comment>
<proteinExistence type="inferred from homology"/>
<dbReference type="GO" id="GO:0006303">
    <property type="term" value="P:double-strand break repair via nonhomologous end joining"/>
    <property type="evidence" value="ECO:0007669"/>
    <property type="project" value="InterPro"/>
</dbReference>
<evidence type="ECO:0000256" key="12">
    <source>
        <dbReference type="SAM" id="MobiDB-lite"/>
    </source>
</evidence>
<keyword evidence="10" id="KW-0234">DNA repair</keyword>
<sequence>MTAAVCLVLDVGIHMSASINEAVECLKLLLQRKFFAEKREEVALILFGTSATSNDIADADGNFSHISMVRELSPLDWDILEYLNNQSFLSTDEADVVDALIVAVSHLISKCEYAPLFTCSPDCFLGCRNRKGIQEKRVLLISNLEGPADNAKIAKISDDLRAVDVQLSLIGCDVHTKRSEQVPSSDDVCAPGTSTRTLGMNSAKLTPAHKAVTDLWCQFNGESYTFDEAIPALAFFETRDVAQRGWPVNLEIGDSLRLPVVGYTQVKEAHPPSLKLLYAANPATPVRLMTSYHAQDAAATELKPTEVVRGYRYGNTLVPFSVEDMVAVKPTSEKCLSLIGFTNASNVPRHLYVGDSVLVFVANSTPDDDDSASNGSAALAQALFELDGVALVRRVYNRVSAPRLGVLTPEIRDAQVALVYTDLAFADDYRPFEFPTLPLRNPPSAATAVRSCKQAKMCPTDEQLRAMNQFVDSMMLGNAADTDDQDYDQEDFVNGNDSRLNVDVIPERLPNPWIQRLFTCFRERGLNPTRTLLPSTSQQLGPSWLDPNNLPGLEQLLTRIDSLPSSSLQAARASLLTTLPDLSSVQKGADGESELPVAKRRRLMAAELFGIKAELTENHTDTVASSSSPVVLQSDIKNAAPAETASQMISTVDPVGDFERLIVQEGQVEFACVRMQEVILMLVTDPYTGCLLRPKAIACLLAYREQAKQTGDLKIARAYNTFIRSWREDLELRGLLTTHGSQTQSSTSDARLSFWVDTITQAGFGLLTNEDVPQLTVTPSEAAMFIKPPVTSDSDQFPSCSKGQLVDSNGGEPRTIQRLFDELE</sequence>
<dbReference type="Gene3D" id="1.25.40.240">
    <property type="entry name" value="Ku, C-terminal domain"/>
    <property type="match status" value="1"/>
</dbReference>
<evidence type="ECO:0000256" key="5">
    <source>
        <dbReference type="ARBA" id="ARBA00022801"/>
    </source>
</evidence>
<evidence type="ECO:0000256" key="8">
    <source>
        <dbReference type="ARBA" id="ARBA00023125"/>
    </source>
</evidence>
<evidence type="ECO:0000256" key="2">
    <source>
        <dbReference type="ARBA" id="ARBA00007726"/>
    </source>
</evidence>
<dbReference type="InterPro" id="IPR036494">
    <property type="entry name" value="Ku_C_sf"/>
</dbReference>
<evidence type="ECO:0000256" key="10">
    <source>
        <dbReference type="ARBA" id="ARBA00023204"/>
    </source>
</evidence>
<dbReference type="PANTHER" id="PTHR12604">
    <property type="entry name" value="KU AUTOANTIGEN DNA HELICASE"/>
    <property type="match status" value="1"/>
</dbReference>
<keyword evidence="4" id="KW-0227">DNA damage</keyword>
<dbReference type="SMART" id="SM00559">
    <property type="entry name" value="Ku78"/>
    <property type="match status" value="1"/>
</dbReference>
<dbReference type="SUPFAM" id="SSF101420">
    <property type="entry name" value="C-terminal domain of Ku80"/>
    <property type="match status" value="1"/>
</dbReference>
<evidence type="ECO:0000256" key="3">
    <source>
        <dbReference type="ARBA" id="ARBA00022741"/>
    </source>
</evidence>
<dbReference type="Pfam" id="PF03731">
    <property type="entry name" value="Ku_N"/>
    <property type="match status" value="1"/>
</dbReference>
<evidence type="ECO:0000256" key="4">
    <source>
        <dbReference type="ARBA" id="ARBA00022763"/>
    </source>
</evidence>
<dbReference type="GO" id="GO:0016787">
    <property type="term" value="F:hydrolase activity"/>
    <property type="evidence" value="ECO:0007669"/>
    <property type="project" value="UniProtKB-KW"/>
</dbReference>
<evidence type="ECO:0000256" key="7">
    <source>
        <dbReference type="ARBA" id="ARBA00022840"/>
    </source>
</evidence>
<evidence type="ECO:0000256" key="11">
    <source>
        <dbReference type="ARBA" id="ARBA00023242"/>
    </source>
</evidence>
<keyword evidence="9" id="KW-0233">DNA recombination</keyword>
<dbReference type="EMBL" id="JTDF01021189">
    <property type="protein sequence ID" value="KAF8562166.1"/>
    <property type="molecule type" value="Genomic_DNA"/>
</dbReference>
<keyword evidence="3" id="KW-0547">Nucleotide-binding</keyword>
<dbReference type="GO" id="GO:0006310">
    <property type="term" value="P:DNA recombination"/>
    <property type="evidence" value="ECO:0007669"/>
    <property type="project" value="UniProtKB-KW"/>
</dbReference>
<dbReference type="GO" id="GO:0005524">
    <property type="term" value="F:ATP binding"/>
    <property type="evidence" value="ECO:0007669"/>
    <property type="project" value="UniProtKB-KW"/>
</dbReference>
<dbReference type="OrthoDB" id="30826at2759"/>
<dbReference type="Pfam" id="PF02735">
    <property type="entry name" value="Ku"/>
    <property type="match status" value="1"/>
</dbReference>
<dbReference type="InterPro" id="IPR024193">
    <property type="entry name" value="Ku80"/>
</dbReference>